<dbReference type="AlphaFoldDB" id="A0A368DPF3"/>
<comment type="caution">
    <text evidence="5">The sequence shown here is derived from an EMBL/GenBank/DDBJ whole genome shotgun (WGS) entry which is preliminary data.</text>
</comment>
<dbReference type="InterPro" id="IPR026592">
    <property type="entry name" value="BamE"/>
</dbReference>
<keyword evidence="1" id="KW-0732">Signal</keyword>
<dbReference type="Gene3D" id="3.30.1450.10">
    <property type="match status" value="1"/>
</dbReference>
<dbReference type="GO" id="GO:0051205">
    <property type="term" value="P:protein insertion into membrane"/>
    <property type="evidence" value="ECO:0007669"/>
    <property type="project" value="TreeGrafter"/>
</dbReference>
<evidence type="ECO:0000313" key="6">
    <source>
        <dbReference type="Proteomes" id="UP000253570"/>
    </source>
</evidence>
<dbReference type="InterPro" id="IPR007450">
    <property type="entry name" value="BamE_dom"/>
</dbReference>
<keyword evidence="2" id="KW-0472">Membrane</keyword>
<evidence type="ECO:0000256" key="2">
    <source>
        <dbReference type="ARBA" id="ARBA00023136"/>
    </source>
</evidence>
<evidence type="ECO:0000256" key="1">
    <source>
        <dbReference type="ARBA" id="ARBA00022729"/>
    </source>
</evidence>
<reference evidence="5 6" key="1">
    <citation type="journal article" date="2018" name="Microbiome">
        <title>Fine metagenomic profile of the Mediterranean stratified and mixed water columns revealed by assembly and recruitment.</title>
        <authorList>
            <person name="Haro-Moreno J.M."/>
            <person name="Lopez-Perez M."/>
            <person name="De La Torre J.R."/>
            <person name="Picazo A."/>
            <person name="Camacho A."/>
            <person name="Rodriguez-Valera F."/>
        </authorList>
    </citation>
    <scope>NUCLEOTIDE SEQUENCE [LARGE SCALE GENOMIC DNA]</scope>
    <source>
        <strain evidence="5">MED-G57</strain>
    </source>
</reference>
<dbReference type="GO" id="GO:0030674">
    <property type="term" value="F:protein-macromolecule adaptor activity"/>
    <property type="evidence" value="ECO:0007669"/>
    <property type="project" value="TreeGrafter"/>
</dbReference>
<gene>
    <name evidence="5" type="ORF">DBW71_04610</name>
</gene>
<sequence>MKKILLLLILLNISSCSSYIEKRGYLFDEENQKEIRIGMQKSEVYQLMGSPSTESQENGNKFYYTSNKFYKYAFLNPKEIERTILVVSFNEEDLTENIEKYSLKDGKIINYNSNITIPGGTEATIMQDLFDNTGRYTSKEAIAGSIF</sequence>
<dbReference type="PANTHER" id="PTHR37482:SF1">
    <property type="entry name" value="OUTER MEMBRANE PROTEIN ASSEMBLY FACTOR BAME"/>
    <property type="match status" value="1"/>
</dbReference>
<keyword evidence="3" id="KW-0998">Cell outer membrane</keyword>
<dbReference type="EMBL" id="QOQD01000010">
    <property type="protein sequence ID" value="RCL73085.1"/>
    <property type="molecule type" value="Genomic_DNA"/>
</dbReference>
<name>A0A368DPF3_9PROT</name>
<dbReference type="Proteomes" id="UP000253570">
    <property type="component" value="Unassembled WGS sequence"/>
</dbReference>
<evidence type="ECO:0000313" key="5">
    <source>
        <dbReference type="EMBL" id="RCL73085.1"/>
    </source>
</evidence>
<feature type="domain" description="Outer membrane protein assembly factor BamE" evidence="4">
    <location>
        <begin position="24"/>
        <end position="98"/>
    </location>
</feature>
<accession>A0A368DPF3</accession>
<dbReference type="GO" id="GO:0043165">
    <property type="term" value="P:Gram-negative-bacterium-type cell outer membrane assembly"/>
    <property type="evidence" value="ECO:0007669"/>
    <property type="project" value="TreeGrafter"/>
</dbReference>
<dbReference type="Pfam" id="PF04355">
    <property type="entry name" value="BamE"/>
    <property type="match status" value="1"/>
</dbReference>
<dbReference type="PANTHER" id="PTHR37482">
    <property type="entry name" value="OUTER MEMBRANE PROTEIN ASSEMBLY FACTOR BAME"/>
    <property type="match status" value="1"/>
</dbReference>
<protein>
    <submittedName>
        <fullName evidence="5">Outer membrane protein assembly factor BamE</fullName>
    </submittedName>
</protein>
<organism evidence="5 6">
    <name type="scientific">PS1 clade bacterium</name>
    <dbReference type="NCBI Taxonomy" id="2175152"/>
    <lineage>
        <taxon>Bacteria</taxon>
        <taxon>Pseudomonadati</taxon>
        <taxon>Pseudomonadota</taxon>
        <taxon>Alphaproteobacteria</taxon>
        <taxon>PS1 clade</taxon>
    </lineage>
</organism>
<evidence type="ECO:0000256" key="3">
    <source>
        <dbReference type="ARBA" id="ARBA00023237"/>
    </source>
</evidence>
<evidence type="ECO:0000259" key="4">
    <source>
        <dbReference type="Pfam" id="PF04355"/>
    </source>
</evidence>
<proteinExistence type="predicted"/>
<dbReference type="GO" id="GO:1990063">
    <property type="term" value="C:Bam protein complex"/>
    <property type="evidence" value="ECO:0007669"/>
    <property type="project" value="TreeGrafter"/>
</dbReference>
<dbReference type="InterPro" id="IPR037873">
    <property type="entry name" value="BamE-like"/>
</dbReference>